<name>A0A9P5TGI4_GYMJU</name>
<protein>
    <submittedName>
        <fullName evidence="2">Uncharacterized protein</fullName>
    </submittedName>
</protein>
<sequence length="327" mass="37936">MSHLKHWDLFDKDDDDDNDNIFGTSVQPPPPPPKATLTEVNKALERDNNPEFHAVRDLEVLLDEGEIEAEALPTPDFKDKIVKKANDMVICLGYLKFIPPPQYENSLIDFHNTLVNDTLPLSQLSMWWDFNPDLAKCIDLQRKGFILNTMEDERKGCLFIIQMEYMDPQDWVVTVSMPTLVLFIFQNVHHWNTLEDIIRLLLGKGMPFAMPKQIPLKQVGQPRWNQTFTTGLGARVYEWMPTRMDYEEYQMQWKVIFQSEVGCGFRMMGGCMWRLASGQVSDDKVLLRPCNLDHIMAQFDDNTVLMEDEIPPQSLEVISGIYYINEL</sequence>
<evidence type="ECO:0000313" key="2">
    <source>
        <dbReference type="EMBL" id="KAF8873457.1"/>
    </source>
</evidence>
<evidence type="ECO:0000256" key="1">
    <source>
        <dbReference type="SAM" id="MobiDB-lite"/>
    </source>
</evidence>
<feature type="compositionally biased region" description="Basic and acidic residues" evidence="1">
    <location>
        <begin position="1"/>
        <end position="10"/>
    </location>
</feature>
<dbReference type="Proteomes" id="UP000724874">
    <property type="component" value="Unassembled WGS sequence"/>
</dbReference>
<dbReference type="AlphaFoldDB" id="A0A9P5TGI4"/>
<dbReference type="EMBL" id="JADNYJ010000236">
    <property type="protein sequence ID" value="KAF8873457.1"/>
    <property type="molecule type" value="Genomic_DNA"/>
</dbReference>
<keyword evidence="3" id="KW-1185">Reference proteome</keyword>
<accession>A0A9P5TGI4</accession>
<comment type="caution">
    <text evidence="2">The sequence shown here is derived from an EMBL/GenBank/DDBJ whole genome shotgun (WGS) entry which is preliminary data.</text>
</comment>
<reference evidence="2" key="1">
    <citation type="submission" date="2020-11" db="EMBL/GenBank/DDBJ databases">
        <authorList>
            <consortium name="DOE Joint Genome Institute"/>
            <person name="Ahrendt S."/>
            <person name="Riley R."/>
            <person name="Andreopoulos W."/>
            <person name="LaButti K."/>
            <person name="Pangilinan J."/>
            <person name="Ruiz-duenas F.J."/>
            <person name="Barrasa J.M."/>
            <person name="Sanchez-Garcia M."/>
            <person name="Camarero S."/>
            <person name="Miyauchi S."/>
            <person name="Serrano A."/>
            <person name="Linde D."/>
            <person name="Babiker R."/>
            <person name="Drula E."/>
            <person name="Ayuso-Fernandez I."/>
            <person name="Pacheco R."/>
            <person name="Padilla G."/>
            <person name="Ferreira P."/>
            <person name="Barriuso J."/>
            <person name="Kellner H."/>
            <person name="Castanera R."/>
            <person name="Alfaro M."/>
            <person name="Ramirez L."/>
            <person name="Pisabarro A.G."/>
            <person name="Kuo A."/>
            <person name="Tritt A."/>
            <person name="Lipzen A."/>
            <person name="He G."/>
            <person name="Yan M."/>
            <person name="Ng V."/>
            <person name="Cullen D."/>
            <person name="Martin F."/>
            <person name="Rosso M.-N."/>
            <person name="Henrissat B."/>
            <person name="Hibbett D."/>
            <person name="Martinez A.T."/>
            <person name="Grigoriev I.V."/>
        </authorList>
    </citation>
    <scope>NUCLEOTIDE SEQUENCE</scope>
    <source>
        <strain evidence="2">AH 44721</strain>
    </source>
</reference>
<organism evidence="2 3">
    <name type="scientific">Gymnopilus junonius</name>
    <name type="common">Spectacular rustgill mushroom</name>
    <name type="synonym">Gymnopilus spectabilis subsp. junonius</name>
    <dbReference type="NCBI Taxonomy" id="109634"/>
    <lineage>
        <taxon>Eukaryota</taxon>
        <taxon>Fungi</taxon>
        <taxon>Dikarya</taxon>
        <taxon>Basidiomycota</taxon>
        <taxon>Agaricomycotina</taxon>
        <taxon>Agaricomycetes</taxon>
        <taxon>Agaricomycetidae</taxon>
        <taxon>Agaricales</taxon>
        <taxon>Agaricineae</taxon>
        <taxon>Hymenogastraceae</taxon>
        <taxon>Gymnopilus</taxon>
    </lineage>
</organism>
<gene>
    <name evidence="2" type="ORF">CPB84DRAFT_1854017</name>
</gene>
<evidence type="ECO:0000313" key="3">
    <source>
        <dbReference type="Proteomes" id="UP000724874"/>
    </source>
</evidence>
<feature type="region of interest" description="Disordered" evidence="1">
    <location>
        <begin position="1"/>
        <end position="36"/>
    </location>
</feature>
<proteinExistence type="predicted"/>